<dbReference type="GO" id="GO:0003677">
    <property type="term" value="F:DNA binding"/>
    <property type="evidence" value="ECO:0007669"/>
    <property type="project" value="UniProtKB-KW"/>
</dbReference>
<comment type="cofactor">
    <cofactor evidence="12 13 14">
        <name>Zn(2+)</name>
        <dbReference type="ChEBI" id="CHEBI:29105"/>
    </cofactor>
    <text evidence="12 13 14">Binds 1 zinc ion per monomer.</text>
</comment>
<dbReference type="Pfam" id="PF08275">
    <property type="entry name" value="DNAG_N"/>
    <property type="match status" value="1"/>
</dbReference>
<dbReference type="Pfam" id="PF01807">
    <property type="entry name" value="Zn_ribbon_DnaG"/>
    <property type="match status" value="1"/>
</dbReference>
<keyword evidence="10 12" id="KW-0238">DNA-binding</keyword>
<dbReference type="NCBIfam" id="TIGR01391">
    <property type="entry name" value="dnaG"/>
    <property type="match status" value="1"/>
</dbReference>
<dbReference type="InterPro" id="IPR006171">
    <property type="entry name" value="TOPRIM_dom"/>
</dbReference>
<dbReference type="InterPro" id="IPR030846">
    <property type="entry name" value="DnaG_bac"/>
</dbReference>
<comment type="domain">
    <text evidence="12">Contains an N-terminal zinc-binding domain, a central core domain that contains the primase activity, and a C-terminal DnaB-binding domain.</text>
</comment>
<dbReference type="InterPro" id="IPR034151">
    <property type="entry name" value="TOPRIM_DnaG_bac"/>
</dbReference>
<dbReference type="PANTHER" id="PTHR30313">
    <property type="entry name" value="DNA PRIMASE"/>
    <property type="match status" value="1"/>
</dbReference>
<keyword evidence="9" id="KW-0460">Magnesium</keyword>
<keyword evidence="6 12" id="KW-0479">Metal-binding</keyword>
<keyword evidence="5 12" id="KW-0235">DNA replication</keyword>
<evidence type="ECO:0000256" key="9">
    <source>
        <dbReference type="ARBA" id="ARBA00022842"/>
    </source>
</evidence>
<keyword evidence="4 12" id="KW-0548">Nucleotidyltransferase</keyword>
<dbReference type="InterPro" id="IPR037068">
    <property type="entry name" value="DNA_primase_core_N_sf"/>
</dbReference>
<name>A0A0S2ZQT5_9FUSO</name>
<keyword evidence="2 12" id="KW-0639">Primosome</keyword>
<evidence type="ECO:0000256" key="6">
    <source>
        <dbReference type="ARBA" id="ARBA00022723"/>
    </source>
</evidence>
<protein>
    <recommendedName>
        <fullName evidence="12 13">DNA primase</fullName>
        <ecNumber evidence="12">2.7.7.101</ecNumber>
    </recommendedName>
</protein>
<dbReference type="PROSITE" id="PS50880">
    <property type="entry name" value="TOPRIM"/>
    <property type="match status" value="1"/>
</dbReference>
<dbReference type="InterPro" id="IPR036977">
    <property type="entry name" value="DNA_primase_Znf_CHC2"/>
</dbReference>
<comment type="subunit">
    <text evidence="12">Monomer. Interacts with DnaB.</text>
</comment>
<keyword evidence="7 12" id="KW-0863">Zinc-finger</keyword>
<evidence type="ECO:0000256" key="3">
    <source>
        <dbReference type="ARBA" id="ARBA00022679"/>
    </source>
</evidence>
<gene>
    <name evidence="12" type="primary">dnaG</name>
    <name evidence="16" type="ORF">RN87_10655</name>
</gene>
<evidence type="ECO:0000256" key="14">
    <source>
        <dbReference type="PIRSR" id="PIRSR002811-1"/>
    </source>
</evidence>
<dbReference type="InterPro" id="IPR002694">
    <property type="entry name" value="Znf_CHC2"/>
</dbReference>
<evidence type="ECO:0000259" key="15">
    <source>
        <dbReference type="PROSITE" id="PS50880"/>
    </source>
</evidence>
<comment type="function">
    <text evidence="12 13">RNA polymerase that catalyzes the synthesis of short RNA molecules used as primers for DNA polymerase during DNA replication.</text>
</comment>
<dbReference type="InterPro" id="IPR019475">
    <property type="entry name" value="DNA_primase_DnaB-bd"/>
</dbReference>
<proteinExistence type="inferred from homology"/>
<dbReference type="GO" id="GO:0006269">
    <property type="term" value="P:DNA replication, synthesis of primer"/>
    <property type="evidence" value="ECO:0007669"/>
    <property type="project" value="UniProtKB-UniRule"/>
</dbReference>
<dbReference type="SMART" id="SM00493">
    <property type="entry name" value="TOPRIM"/>
    <property type="match status" value="1"/>
</dbReference>
<evidence type="ECO:0000256" key="5">
    <source>
        <dbReference type="ARBA" id="ARBA00022705"/>
    </source>
</evidence>
<comment type="similarity">
    <text evidence="12 13">Belongs to the DnaG primase family.</text>
</comment>
<dbReference type="GO" id="GO:0000428">
    <property type="term" value="C:DNA-directed RNA polymerase complex"/>
    <property type="evidence" value="ECO:0007669"/>
    <property type="project" value="UniProtKB-KW"/>
</dbReference>
<sequence>MYFKQEDIDKLLDNLRIEEVVGEFIELKKVGSSYKGLCPFHADTNPSFSVTPEKKICKCFVCGSGGNSINFYSKIKNISYTEAIRELAKKYRINIKEYNNTNPNENYEKFYNIMEETHNFFMDKMFSQDSRGALEYLSNRGLDTDLIKEHQLGYASPKWSELYELLNSKGYSDEDLLALGLVKKSEEGRIYDAFRNRIIFPIFSPSGRIIAFGGRSLEKDDSIPKYINSPDTPIFKKGKNIYGIERAINIKNKNYSILMEGYMDVLSANIFDFDTSIAPLGTALTEEQAQLIKRYSSNILLSFDMDKAGISATERASFILKAQGFNIRVLQFEESKDPDEFLKKNGREAFLKVVENSLEIFDFLYNLYSSEYDLNNIIAKQNFIERFKEFFINIENDLEKEMYLKKLSEKTDISIDVLRKTLVEQNKKHFIRKDYIDEAQEKIEKKEFKQANNLEMAIIKMLLRKPNYYENFFINENLESDIAKKIFKFFNEKIKENLFSDSNTIMKEFKNYVEESKDFSEYDKSNELARIIMDYALSPDKIEEERENIELFKSYLREKLKLRDKTKDDIVKKFEFGKLKKEIEKTKSVEEFIEVYNSFKYLF</sequence>
<dbReference type="Gene3D" id="3.40.1360.10">
    <property type="match status" value="1"/>
</dbReference>
<evidence type="ECO:0000256" key="4">
    <source>
        <dbReference type="ARBA" id="ARBA00022695"/>
    </source>
</evidence>
<dbReference type="AlphaFoldDB" id="A0A0S2ZQT5"/>
<evidence type="ECO:0000256" key="10">
    <source>
        <dbReference type="ARBA" id="ARBA00023125"/>
    </source>
</evidence>
<evidence type="ECO:0000256" key="13">
    <source>
        <dbReference type="PIRNR" id="PIRNR002811"/>
    </source>
</evidence>
<reference evidence="16 17" key="1">
    <citation type="submission" date="2015-11" db="EMBL/GenBank/DDBJ databases">
        <authorList>
            <person name="Zhang Y."/>
            <person name="Guo Z."/>
        </authorList>
    </citation>
    <scope>NUCLEOTIDE SEQUENCE [LARGE SCALE GENOMIC DNA]</scope>
    <source>
        <strain evidence="16 17">ChDC F174</strain>
    </source>
</reference>
<dbReference type="Gene3D" id="3.90.580.10">
    <property type="entry name" value="Zinc finger, CHC2-type domain"/>
    <property type="match status" value="1"/>
</dbReference>
<dbReference type="Pfam" id="PF10410">
    <property type="entry name" value="DnaB_bind"/>
    <property type="match status" value="1"/>
</dbReference>
<evidence type="ECO:0000256" key="11">
    <source>
        <dbReference type="ARBA" id="ARBA00023163"/>
    </source>
</evidence>
<dbReference type="EC" id="2.7.7.101" evidence="12"/>
<dbReference type="FunFam" id="3.90.980.10:FF:000001">
    <property type="entry name" value="DNA primase"/>
    <property type="match status" value="1"/>
</dbReference>
<organism evidence="16">
    <name type="scientific">Fusobacterium hwasookii ChDC F174</name>
    <dbReference type="NCBI Taxonomy" id="1307442"/>
    <lineage>
        <taxon>Bacteria</taxon>
        <taxon>Fusobacteriati</taxon>
        <taxon>Fusobacteriota</taxon>
        <taxon>Fusobacteriia</taxon>
        <taxon>Fusobacteriales</taxon>
        <taxon>Fusobacteriaceae</taxon>
        <taxon>Fusobacterium</taxon>
    </lineage>
</organism>
<keyword evidence="3 12" id="KW-0808">Transferase</keyword>
<keyword evidence="1 12" id="KW-0240">DNA-directed RNA polymerase</keyword>
<dbReference type="KEGG" id="fhw:RN87_10655"/>
<dbReference type="SMART" id="SM00400">
    <property type="entry name" value="ZnF_CHCC"/>
    <property type="match status" value="1"/>
</dbReference>
<dbReference type="FunFam" id="3.90.580.10:FF:000001">
    <property type="entry name" value="DNA primase"/>
    <property type="match status" value="1"/>
</dbReference>
<comment type="catalytic activity">
    <reaction evidence="12">
        <text>ssDNA + n NTP = ssDNA/pppN(pN)n-1 hybrid + (n-1) diphosphate.</text>
        <dbReference type="EC" id="2.7.7.101"/>
    </reaction>
</comment>
<evidence type="ECO:0000313" key="16">
    <source>
        <dbReference type="EMBL" id="ALQ40972.1"/>
    </source>
</evidence>
<dbReference type="PANTHER" id="PTHR30313:SF2">
    <property type="entry name" value="DNA PRIMASE"/>
    <property type="match status" value="1"/>
</dbReference>
<accession>A0A0S2ZQT5</accession>
<dbReference type="OrthoDB" id="9803773at2"/>
<feature type="domain" description="Toprim" evidence="15">
    <location>
        <begin position="254"/>
        <end position="335"/>
    </location>
</feature>
<dbReference type="Pfam" id="PF13155">
    <property type="entry name" value="Toprim_2"/>
    <property type="match status" value="1"/>
</dbReference>
<dbReference type="HAMAP" id="MF_00974">
    <property type="entry name" value="DNA_primase_DnaG"/>
    <property type="match status" value="1"/>
</dbReference>
<keyword evidence="11 12" id="KW-0804">Transcription</keyword>
<dbReference type="GO" id="GO:1990077">
    <property type="term" value="C:primosome complex"/>
    <property type="evidence" value="ECO:0007669"/>
    <property type="project" value="UniProtKB-KW"/>
</dbReference>
<dbReference type="RefSeq" id="WP_029492749.1">
    <property type="nucleotide sequence ID" value="NZ_ATKF01000023.1"/>
</dbReference>
<evidence type="ECO:0000256" key="12">
    <source>
        <dbReference type="HAMAP-Rule" id="MF_00974"/>
    </source>
</evidence>
<dbReference type="SUPFAM" id="SSF56731">
    <property type="entry name" value="DNA primase core"/>
    <property type="match status" value="1"/>
</dbReference>
<dbReference type="GO" id="GO:0008270">
    <property type="term" value="F:zinc ion binding"/>
    <property type="evidence" value="ECO:0007669"/>
    <property type="project" value="UniProtKB-UniRule"/>
</dbReference>
<dbReference type="Proteomes" id="UP000063275">
    <property type="component" value="Chromosome"/>
</dbReference>
<dbReference type="PIRSF" id="PIRSF002811">
    <property type="entry name" value="DnaG"/>
    <property type="match status" value="1"/>
</dbReference>
<dbReference type="InterPro" id="IPR050219">
    <property type="entry name" value="DnaG_primase"/>
</dbReference>
<evidence type="ECO:0000313" key="17">
    <source>
        <dbReference type="Proteomes" id="UP000063275"/>
    </source>
</evidence>
<feature type="zinc finger region" description="CHC2-type" evidence="12 14">
    <location>
        <begin position="38"/>
        <end position="62"/>
    </location>
</feature>
<evidence type="ECO:0000256" key="1">
    <source>
        <dbReference type="ARBA" id="ARBA00022478"/>
    </source>
</evidence>
<dbReference type="EMBL" id="CP013331">
    <property type="protein sequence ID" value="ALQ40972.1"/>
    <property type="molecule type" value="Genomic_DNA"/>
</dbReference>
<keyword evidence="8 12" id="KW-0862">Zinc</keyword>
<evidence type="ECO:0000256" key="8">
    <source>
        <dbReference type="ARBA" id="ARBA00022833"/>
    </source>
</evidence>
<dbReference type="GO" id="GO:0005737">
    <property type="term" value="C:cytoplasm"/>
    <property type="evidence" value="ECO:0007669"/>
    <property type="project" value="TreeGrafter"/>
</dbReference>
<dbReference type="Gene3D" id="3.90.980.10">
    <property type="entry name" value="DNA primase, catalytic core, N-terminal domain"/>
    <property type="match status" value="1"/>
</dbReference>
<dbReference type="GO" id="GO:0003899">
    <property type="term" value="F:DNA-directed RNA polymerase activity"/>
    <property type="evidence" value="ECO:0007669"/>
    <property type="project" value="UniProtKB-UniRule"/>
</dbReference>
<evidence type="ECO:0000256" key="2">
    <source>
        <dbReference type="ARBA" id="ARBA00022515"/>
    </source>
</evidence>
<dbReference type="InterPro" id="IPR013264">
    <property type="entry name" value="DNAG_N"/>
</dbReference>
<evidence type="ECO:0000256" key="7">
    <source>
        <dbReference type="ARBA" id="ARBA00022771"/>
    </source>
</evidence>
<dbReference type="SUPFAM" id="SSF57783">
    <property type="entry name" value="Zinc beta-ribbon"/>
    <property type="match status" value="1"/>
</dbReference>
<dbReference type="InterPro" id="IPR006295">
    <property type="entry name" value="DNA_primase_DnaG"/>
</dbReference>
<dbReference type="CDD" id="cd03364">
    <property type="entry name" value="TOPRIM_DnaG_primases"/>
    <property type="match status" value="1"/>
</dbReference>